<protein>
    <submittedName>
        <fullName evidence="5">YceI family protein</fullName>
    </submittedName>
</protein>
<evidence type="ECO:0000256" key="3">
    <source>
        <dbReference type="SAM" id="Phobius"/>
    </source>
</evidence>
<accession>A0A939QPR3</accession>
<organism evidence="5 6">
    <name type="scientific">Microbacterium stercoris</name>
    <dbReference type="NCBI Taxonomy" id="2820289"/>
    <lineage>
        <taxon>Bacteria</taxon>
        <taxon>Bacillati</taxon>
        <taxon>Actinomycetota</taxon>
        <taxon>Actinomycetes</taxon>
        <taxon>Micrococcales</taxon>
        <taxon>Microbacteriaceae</taxon>
        <taxon>Microbacterium</taxon>
    </lineage>
</organism>
<evidence type="ECO:0000313" key="6">
    <source>
        <dbReference type="Proteomes" id="UP000680132"/>
    </source>
</evidence>
<feature type="compositionally biased region" description="Low complexity" evidence="2">
    <location>
        <begin position="51"/>
        <end position="62"/>
    </location>
</feature>
<comment type="similarity">
    <text evidence="1">Belongs to the UPF0312 family.</text>
</comment>
<dbReference type="PANTHER" id="PTHR34406:SF1">
    <property type="entry name" value="PROTEIN YCEI"/>
    <property type="match status" value="1"/>
</dbReference>
<dbReference type="PANTHER" id="PTHR34406">
    <property type="entry name" value="PROTEIN YCEI"/>
    <property type="match status" value="1"/>
</dbReference>
<dbReference type="InterPro" id="IPR036761">
    <property type="entry name" value="TTHA0802/YceI-like_sf"/>
</dbReference>
<evidence type="ECO:0000259" key="4">
    <source>
        <dbReference type="SMART" id="SM00867"/>
    </source>
</evidence>
<reference evidence="5" key="1">
    <citation type="submission" date="2021-03" db="EMBL/GenBank/DDBJ databases">
        <title>Microbacterium sp. nov., a novel actinobacterium isolated from cow dung.</title>
        <authorList>
            <person name="Zhang L."/>
        </authorList>
    </citation>
    <scope>NUCLEOTIDE SEQUENCE</scope>
    <source>
        <strain evidence="5">NEAU-LLB</strain>
    </source>
</reference>
<dbReference type="AlphaFoldDB" id="A0A939QPR3"/>
<feature type="domain" description="Lipid/polyisoprenoid-binding YceI-like" evidence="4">
    <location>
        <begin position="80"/>
        <end position="244"/>
    </location>
</feature>
<keyword evidence="3" id="KW-1133">Transmembrane helix</keyword>
<dbReference type="SUPFAM" id="SSF101874">
    <property type="entry name" value="YceI-like"/>
    <property type="match status" value="1"/>
</dbReference>
<dbReference type="SMART" id="SM00867">
    <property type="entry name" value="YceI"/>
    <property type="match status" value="1"/>
</dbReference>
<evidence type="ECO:0000313" key="5">
    <source>
        <dbReference type="EMBL" id="MBO3662708.1"/>
    </source>
</evidence>
<dbReference type="InterPro" id="IPR007372">
    <property type="entry name" value="Lipid/polyisoprenoid-bd_YceI"/>
</dbReference>
<gene>
    <name evidence="5" type="ORF">J5V96_04185</name>
</gene>
<dbReference type="RefSeq" id="WP_208500423.1">
    <property type="nucleotide sequence ID" value="NZ_JAGFOA010000001.1"/>
</dbReference>
<dbReference type="Pfam" id="PF04264">
    <property type="entry name" value="YceI"/>
    <property type="match status" value="1"/>
</dbReference>
<feature type="transmembrane region" description="Helical" evidence="3">
    <location>
        <begin position="15"/>
        <end position="38"/>
    </location>
</feature>
<keyword evidence="3" id="KW-0812">Transmembrane</keyword>
<dbReference type="EMBL" id="JAGFOA010000001">
    <property type="protein sequence ID" value="MBO3662708.1"/>
    <property type="molecule type" value="Genomic_DNA"/>
</dbReference>
<comment type="caution">
    <text evidence="5">The sequence shown here is derived from an EMBL/GenBank/DDBJ whole genome shotgun (WGS) entry which is preliminary data.</text>
</comment>
<evidence type="ECO:0000256" key="1">
    <source>
        <dbReference type="ARBA" id="ARBA00008812"/>
    </source>
</evidence>
<dbReference type="Proteomes" id="UP000680132">
    <property type="component" value="Unassembled WGS sequence"/>
</dbReference>
<keyword evidence="3" id="KW-0472">Membrane</keyword>
<dbReference type="Gene3D" id="2.40.128.110">
    <property type="entry name" value="Lipid/polyisoprenoid-binding, YceI-like"/>
    <property type="match status" value="1"/>
</dbReference>
<evidence type="ECO:0000256" key="2">
    <source>
        <dbReference type="SAM" id="MobiDB-lite"/>
    </source>
</evidence>
<feature type="region of interest" description="Disordered" evidence="2">
    <location>
        <begin position="48"/>
        <end position="77"/>
    </location>
</feature>
<proteinExistence type="inferred from homology"/>
<keyword evidence="6" id="KW-1185">Reference proteome</keyword>
<sequence>MSSPSSPRRLGRRGIIWIVVAVVALLAGAALVFGPAFYRDVIVGEAPPAPTVGAGTPTPEGTEAGDEEPASDPLTELDGSWTASEGSFAGYRVDEVLNGTDVTVVGRTEEVTADVTVADLTVTEGSITVDVGSIATDEGARDAYFRDNALEVEEFPTATFTLTEPITGDVPESGTVTTQATGELTLHGVTREVTADVQVAFDGRTAEVAGSIPITFEDYGVQAPSLGFVSVEPEGFVEFHLVLDKSE</sequence>
<name>A0A939QPR3_9MICO</name>